<evidence type="ECO:0000259" key="5">
    <source>
        <dbReference type="PROSITE" id="PS51118"/>
    </source>
</evidence>
<keyword evidence="3" id="KW-0804">Transcription</keyword>
<dbReference type="InterPro" id="IPR036390">
    <property type="entry name" value="WH_DNA-bd_sf"/>
</dbReference>
<dbReference type="SUPFAM" id="SSF46785">
    <property type="entry name" value="Winged helix' DNA-binding domain"/>
    <property type="match status" value="1"/>
</dbReference>
<evidence type="ECO:0000313" key="6">
    <source>
        <dbReference type="EMBL" id="MCP2370276.1"/>
    </source>
</evidence>
<reference evidence="6" key="1">
    <citation type="submission" date="2022-06" db="EMBL/GenBank/DDBJ databases">
        <title>Sequencing the genomes of 1000 actinobacteria strains.</title>
        <authorList>
            <person name="Klenk H.-P."/>
        </authorList>
    </citation>
    <scope>NUCLEOTIDE SEQUENCE</scope>
    <source>
        <strain evidence="6">DSM 22016</strain>
    </source>
</reference>
<gene>
    <name evidence="6" type="ORF">BJ978_000952</name>
</gene>
<comment type="caution">
    <text evidence="6">The sequence shown here is derived from an EMBL/GenBank/DDBJ whole genome shotgun (WGS) entry which is preliminary data.</text>
</comment>
<keyword evidence="1" id="KW-0805">Transcription regulation</keyword>
<dbReference type="PANTHER" id="PTHR33204">
    <property type="entry name" value="TRANSCRIPTIONAL REGULATOR, MARR FAMILY"/>
    <property type="match status" value="1"/>
</dbReference>
<evidence type="ECO:0000313" key="7">
    <source>
        <dbReference type="Proteomes" id="UP001139722"/>
    </source>
</evidence>
<dbReference type="Proteomes" id="UP001139722">
    <property type="component" value="Unassembled WGS sequence"/>
</dbReference>
<evidence type="ECO:0000256" key="4">
    <source>
        <dbReference type="SAM" id="MobiDB-lite"/>
    </source>
</evidence>
<dbReference type="InterPro" id="IPR002577">
    <property type="entry name" value="HTH_HxlR"/>
</dbReference>
<dbReference type="InterPro" id="IPR036388">
    <property type="entry name" value="WH-like_DNA-bd_sf"/>
</dbReference>
<dbReference type="GO" id="GO:0003677">
    <property type="term" value="F:DNA binding"/>
    <property type="evidence" value="ECO:0007669"/>
    <property type="project" value="UniProtKB-KW"/>
</dbReference>
<organism evidence="6 7">
    <name type="scientific">Agromyces terreus</name>
    <dbReference type="NCBI Taxonomy" id="424795"/>
    <lineage>
        <taxon>Bacteria</taxon>
        <taxon>Bacillati</taxon>
        <taxon>Actinomycetota</taxon>
        <taxon>Actinomycetes</taxon>
        <taxon>Micrococcales</taxon>
        <taxon>Microbacteriaceae</taxon>
        <taxon>Agromyces</taxon>
    </lineage>
</organism>
<feature type="domain" description="HTH hxlR-type" evidence="5">
    <location>
        <begin position="40"/>
        <end position="139"/>
    </location>
</feature>
<sequence length="148" mass="15948">MGSTSGSDRADAAAADAPHDDLAQHRARLHELGRIDEAACRRFQHSVEFAGRKWNAAILLAGVRGARRFSEYRMAVDGISDRLLAARLKELEDEGVIERHVRATTPVTITYTPSASGLRLIEVLQPLVEWGAGHDAARAGIGKEPAAG</sequence>
<proteinExistence type="predicted"/>
<dbReference type="AlphaFoldDB" id="A0A9X2GZD7"/>
<keyword evidence="7" id="KW-1185">Reference proteome</keyword>
<dbReference type="PROSITE" id="PS51118">
    <property type="entry name" value="HTH_HXLR"/>
    <property type="match status" value="1"/>
</dbReference>
<keyword evidence="2 6" id="KW-0238">DNA-binding</keyword>
<protein>
    <submittedName>
        <fullName evidence="6">DNA-binding HxlR family transcriptional regulator</fullName>
    </submittedName>
</protein>
<dbReference type="PANTHER" id="PTHR33204:SF37">
    <property type="entry name" value="HTH-TYPE TRANSCRIPTIONAL REGULATOR YODB"/>
    <property type="match status" value="1"/>
</dbReference>
<evidence type="ECO:0000256" key="3">
    <source>
        <dbReference type="ARBA" id="ARBA00023163"/>
    </source>
</evidence>
<feature type="region of interest" description="Disordered" evidence="4">
    <location>
        <begin position="1"/>
        <end position="20"/>
    </location>
</feature>
<evidence type="ECO:0000256" key="1">
    <source>
        <dbReference type="ARBA" id="ARBA00023015"/>
    </source>
</evidence>
<name>A0A9X2GZD7_9MICO</name>
<dbReference type="RefSeq" id="WP_156998544.1">
    <property type="nucleotide sequence ID" value="NZ_BAAANU010000055.1"/>
</dbReference>
<evidence type="ECO:0000256" key="2">
    <source>
        <dbReference type="ARBA" id="ARBA00023125"/>
    </source>
</evidence>
<dbReference type="Pfam" id="PF01638">
    <property type="entry name" value="HxlR"/>
    <property type="match status" value="1"/>
</dbReference>
<dbReference type="OrthoDB" id="9800966at2"/>
<accession>A0A9X2GZD7</accession>
<dbReference type="Gene3D" id="1.10.10.10">
    <property type="entry name" value="Winged helix-like DNA-binding domain superfamily/Winged helix DNA-binding domain"/>
    <property type="match status" value="1"/>
</dbReference>
<dbReference type="EMBL" id="JAMZDY010000001">
    <property type="protein sequence ID" value="MCP2370276.1"/>
    <property type="molecule type" value="Genomic_DNA"/>
</dbReference>